<keyword evidence="11" id="KW-0413">Isomerase</keyword>
<dbReference type="InterPro" id="IPR033454">
    <property type="entry name" value="RecG_wedge"/>
</dbReference>
<dbReference type="InterPro" id="IPR012340">
    <property type="entry name" value="NA-bd_OB-fold"/>
</dbReference>
<evidence type="ECO:0000256" key="7">
    <source>
        <dbReference type="ARBA" id="ARBA00022840"/>
    </source>
</evidence>
<keyword evidence="8" id="KW-0238">DNA-binding</keyword>
<feature type="domain" description="Helicase C-terminal" evidence="18">
    <location>
        <begin position="600"/>
        <end position="753"/>
    </location>
</feature>
<dbReference type="Pfam" id="PF17191">
    <property type="entry name" value="RecG_wedge"/>
    <property type="match status" value="1"/>
</dbReference>
<dbReference type="Gene3D" id="3.40.50.300">
    <property type="entry name" value="P-loop containing nucleotide triphosphate hydrolases"/>
    <property type="match status" value="2"/>
</dbReference>
<dbReference type="InterPro" id="IPR027417">
    <property type="entry name" value="P-loop_NTPase"/>
</dbReference>
<evidence type="ECO:0000256" key="12">
    <source>
        <dbReference type="ARBA" id="ARBA00034617"/>
    </source>
</evidence>
<evidence type="ECO:0000256" key="10">
    <source>
        <dbReference type="ARBA" id="ARBA00023204"/>
    </source>
</evidence>
<keyword evidence="9 15" id="KW-0233">DNA recombination</keyword>
<evidence type="ECO:0000313" key="19">
    <source>
        <dbReference type="EMBL" id="CAA7602742.1"/>
    </source>
</evidence>
<dbReference type="RefSeq" id="WP_240986063.1">
    <property type="nucleotide sequence ID" value="NZ_LR746496.1"/>
</dbReference>
<evidence type="ECO:0000256" key="1">
    <source>
        <dbReference type="ARBA" id="ARBA00007504"/>
    </source>
</evidence>
<dbReference type="SMART" id="SM00490">
    <property type="entry name" value="HELICc"/>
    <property type="match status" value="1"/>
</dbReference>
<dbReference type="PROSITE" id="PS51194">
    <property type="entry name" value="HELICASE_CTER"/>
    <property type="match status" value="1"/>
</dbReference>
<reference evidence="20" key="1">
    <citation type="submission" date="2014-11" db="EMBL/GenBank/DDBJ databases">
        <authorList>
            <person name="Hornung B.V."/>
        </authorList>
    </citation>
    <scope>NUCLEOTIDE SEQUENCE</scope>
    <source>
        <strain evidence="20">INE</strain>
    </source>
</reference>
<evidence type="ECO:0000256" key="9">
    <source>
        <dbReference type="ARBA" id="ARBA00023172"/>
    </source>
</evidence>
<evidence type="ECO:0000256" key="4">
    <source>
        <dbReference type="ARBA" id="ARBA00022763"/>
    </source>
</evidence>
<comment type="similarity">
    <text evidence="1 15">Belongs to the helicase family. RecG subfamily.</text>
</comment>
<dbReference type="CDD" id="cd17992">
    <property type="entry name" value="DEXHc_RecG"/>
    <property type="match status" value="1"/>
</dbReference>
<gene>
    <name evidence="20" type="ORF">DEACI_0849</name>
    <name evidence="19" type="ORF">DEACI_3421</name>
</gene>
<dbReference type="InterPro" id="IPR001650">
    <property type="entry name" value="Helicase_C-like"/>
</dbReference>
<evidence type="ECO:0000256" key="15">
    <source>
        <dbReference type="RuleBase" id="RU363016"/>
    </source>
</evidence>
<reference evidence="19" key="2">
    <citation type="submission" date="2020-01" db="EMBL/GenBank/DDBJ databases">
        <authorList>
            <person name="Hornung B."/>
        </authorList>
    </citation>
    <scope>NUCLEOTIDE SEQUENCE</scope>
    <source>
        <strain evidence="19">PacBioINE</strain>
    </source>
</reference>
<dbReference type="GO" id="GO:0006310">
    <property type="term" value="P:DNA recombination"/>
    <property type="evidence" value="ECO:0007669"/>
    <property type="project" value="UniProtKB-UniRule"/>
</dbReference>
<dbReference type="InterPro" id="IPR045562">
    <property type="entry name" value="RecG_dom3_C"/>
</dbReference>
<sequence>MNTLRLVLANLRKAAVAEERQGYTNTGALGGFSVFLNGILPRLEQLVPGRNLTLMRQIALRYAHMSPLKRREAFPALLAEIDGLTEEAGEQRPAGEERSVSGEERLTAEKRSVSGEEQPAAAGGPGVCGRPSALSPGGHGKGAGISGFPEKVKDSSLQFLKGVGPERMKQLQGLGLETARDLLLYFPRRYEDRRLRSFEELRDGETASVYGTVVYGQVSPGRIKVIKLGIEQGRHVIQAVWFNRTYVLRQYPVGTRVVVTGKIQCQRHLCEILAADIESADGEGSARDEIVPVYSETARLSSKTLRGIVRQVVDRTEGLFPEFLGAGAGEKWMERAQAYREIHFPRSAESLALARTRLVWEEVLFLQLAVALLRRGPADAASPALNRDTGMVAGLLAGLPFGLTKAQERVIGEILRDMAGTKGMARLVQGDVGSGKTVVAMAALLRAVESGYQGAMMAPTEILAEQHYQSLEKSLTPLGVKIALLLGSQSRSLRDETLRRLALGQVQVVVGTHALIQESVSFRRLGLAVTDEQHRFGVRQRSLLRGKGESPHVLVLTATPIPRTLALTLYGDLQLSVIDEMPAGRKPVLTRRLSERGRPSLEKFMEEQMSRGRQIYVVCPLVQGSEMSDLVSAEERAEALQRRFPQQRIALLHGRMKGGEKEAVMHEFQRGGIHILVATTVVEVGVNVPNASVMVIEGAERFGLAQLHQLRGRVGRGSEQSYCILMSEAKSSRRLEVLCRTQDGFKIAEEDLRLRGPGELMGTRQHGLPELRLTDLSRDGLLVEQAHLFAQKVLAEPDRYQAVLEAVSGLYDSGKTGIH</sequence>
<dbReference type="EMBL" id="LR746496">
    <property type="protein sequence ID" value="CAA7602742.1"/>
    <property type="molecule type" value="Genomic_DNA"/>
</dbReference>
<evidence type="ECO:0000256" key="6">
    <source>
        <dbReference type="ARBA" id="ARBA00022806"/>
    </source>
</evidence>
<dbReference type="GO" id="GO:0006281">
    <property type="term" value="P:DNA repair"/>
    <property type="evidence" value="ECO:0007669"/>
    <property type="project" value="UniProtKB-UniRule"/>
</dbReference>
<dbReference type="SUPFAM" id="SSF50249">
    <property type="entry name" value="Nucleic acid-binding proteins"/>
    <property type="match status" value="1"/>
</dbReference>
<dbReference type="Pfam" id="PF00270">
    <property type="entry name" value="DEAD"/>
    <property type="match status" value="1"/>
</dbReference>
<dbReference type="GO" id="GO:0003677">
    <property type="term" value="F:DNA binding"/>
    <property type="evidence" value="ECO:0007669"/>
    <property type="project" value="UniProtKB-KW"/>
</dbReference>
<protein>
    <recommendedName>
        <fullName evidence="2 15">ATP-dependent DNA helicase RecG</fullName>
        <ecNumber evidence="13 15">5.6.2.4</ecNumber>
    </recommendedName>
</protein>
<dbReference type="KEGG" id="aacx:DEACI_3421"/>
<evidence type="ECO:0000256" key="16">
    <source>
        <dbReference type="SAM" id="MobiDB-lite"/>
    </source>
</evidence>
<dbReference type="InterPro" id="IPR011545">
    <property type="entry name" value="DEAD/DEAH_box_helicase_dom"/>
</dbReference>
<keyword evidence="5 15" id="KW-0378">Hydrolase</keyword>
<keyword evidence="21" id="KW-1185">Reference proteome</keyword>
<dbReference type="EMBL" id="CDGJ01000027">
    <property type="protein sequence ID" value="CEJ06401.1"/>
    <property type="molecule type" value="Genomic_DNA"/>
</dbReference>
<dbReference type="NCBIfam" id="TIGR00643">
    <property type="entry name" value="recG"/>
    <property type="match status" value="1"/>
</dbReference>
<organism evidence="19">
    <name type="scientific">Acididesulfobacillus acetoxydans</name>
    <dbReference type="NCBI Taxonomy" id="1561005"/>
    <lineage>
        <taxon>Bacteria</taxon>
        <taxon>Bacillati</taxon>
        <taxon>Bacillota</taxon>
        <taxon>Clostridia</taxon>
        <taxon>Eubacteriales</taxon>
        <taxon>Peptococcaceae</taxon>
        <taxon>Acididesulfobacillus</taxon>
    </lineage>
</organism>
<dbReference type="Gene3D" id="2.40.50.140">
    <property type="entry name" value="Nucleic acid-binding proteins"/>
    <property type="match status" value="1"/>
</dbReference>
<evidence type="ECO:0000313" key="20">
    <source>
        <dbReference type="EMBL" id="CEJ06401.1"/>
    </source>
</evidence>
<dbReference type="InterPro" id="IPR004609">
    <property type="entry name" value="ATP-dep_DNA_helicase_RecG"/>
</dbReference>
<proteinExistence type="inferred from homology"/>
<evidence type="ECO:0000256" key="13">
    <source>
        <dbReference type="ARBA" id="ARBA00034808"/>
    </source>
</evidence>
<dbReference type="SUPFAM" id="SSF52540">
    <property type="entry name" value="P-loop containing nucleoside triphosphate hydrolases"/>
    <property type="match status" value="2"/>
</dbReference>
<comment type="catalytic activity">
    <reaction evidence="14 15">
        <text>ATP + H2O = ADP + phosphate + H(+)</text>
        <dbReference type="Rhea" id="RHEA:13065"/>
        <dbReference type="ChEBI" id="CHEBI:15377"/>
        <dbReference type="ChEBI" id="CHEBI:15378"/>
        <dbReference type="ChEBI" id="CHEBI:30616"/>
        <dbReference type="ChEBI" id="CHEBI:43474"/>
        <dbReference type="ChEBI" id="CHEBI:456216"/>
        <dbReference type="EC" id="5.6.2.4"/>
    </reaction>
</comment>
<feature type="region of interest" description="Disordered" evidence="16">
    <location>
        <begin position="85"/>
        <end position="147"/>
    </location>
</feature>
<dbReference type="PROSITE" id="PS51192">
    <property type="entry name" value="HELICASE_ATP_BIND_1"/>
    <property type="match status" value="1"/>
</dbReference>
<evidence type="ECO:0000313" key="21">
    <source>
        <dbReference type="Proteomes" id="UP001071230"/>
    </source>
</evidence>
<comment type="function">
    <text evidence="15">Plays a critical role in recombination and DNA repair. Helps process Holliday junction intermediates to mature products by catalyzing branch migration. Has replication fork regression activity, unwinds stalled or blocked replication forks to make a HJ that can be resolved. Has a DNA unwinding activity characteristic of a DNA helicase with 3'-5' polarity.</text>
</comment>
<dbReference type="SMART" id="SM00487">
    <property type="entry name" value="DEXDc"/>
    <property type="match status" value="1"/>
</dbReference>
<evidence type="ECO:0000256" key="5">
    <source>
        <dbReference type="ARBA" id="ARBA00022801"/>
    </source>
</evidence>
<evidence type="ECO:0000256" key="2">
    <source>
        <dbReference type="ARBA" id="ARBA00017846"/>
    </source>
</evidence>
<dbReference type="InterPro" id="IPR047112">
    <property type="entry name" value="RecG/Mfd"/>
</dbReference>
<keyword evidence="7 15" id="KW-0067">ATP-binding</keyword>
<accession>A0A8S0WHJ0</accession>
<evidence type="ECO:0000259" key="17">
    <source>
        <dbReference type="PROSITE" id="PS51192"/>
    </source>
</evidence>
<evidence type="ECO:0000256" key="8">
    <source>
        <dbReference type="ARBA" id="ARBA00023125"/>
    </source>
</evidence>
<name>A0A8S0WHJ0_9FIRM</name>
<keyword evidence="4 15" id="KW-0227">DNA damage</keyword>
<dbReference type="PANTHER" id="PTHR47964:SF1">
    <property type="entry name" value="ATP-DEPENDENT DNA HELICASE HOMOLOG RECG, CHLOROPLASTIC"/>
    <property type="match status" value="1"/>
</dbReference>
<dbReference type="AlphaFoldDB" id="A0A8S0WHJ0"/>
<dbReference type="Pfam" id="PF00271">
    <property type="entry name" value="Helicase_C"/>
    <property type="match status" value="1"/>
</dbReference>
<keyword evidence="10 15" id="KW-0234">DNA repair</keyword>
<evidence type="ECO:0000256" key="3">
    <source>
        <dbReference type="ARBA" id="ARBA00022741"/>
    </source>
</evidence>
<dbReference type="NCBIfam" id="NF008168">
    <property type="entry name" value="PRK10917.2-2"/>
    <property type="match status" value="1"/>
</dbReference>
<evidence type="ECO:0000259" key="18">
    <source>
        <dbReference type="PROSITE" id="PS51194"/>
    </source>
</evidence>
<keyword evidence="6 15" id="KW-0347">Helicase</keyword>
<evidence type="ECO:0000256" key="14">
    <source>
        <dbReference type="ARBA" id="ARBA00048988"/>
    </source>
</evidence>
<dbReference type="InterPro" id="IPR014001">
    <property type="entry name" value="Helicase_ATP-bd"/>
</dbReference>
<comment type="catalytic activity">
    <reaction evidence="12 15">
        <text>Couples ATP hydrolysis with the unwinding of duplex DNA by translocating in the 3'-5' direction.</text>
        <dbReference type="EC" id="5.6.2.4"/>
    </reaction>
</comment>
<dbReference type="Proteomes" id="UP001071230">
    <property type="component" value="Unassembled WGS sequence"/>
</dbReference>
<evidence type="ECO:0000256" key="11">
    <source>
        <dbReference type="ARBA" id="ARBA00023235"/>
    </source>
</evidence>
<keyword evidence="3 15" id="KW-0547">Nucleotide-binding</keyword>
<dbReference type="PANTHER" id="PTHR47964">
    <property type="entry name" value="ATP-DEPENDENT DNA HELICASE HOMOLOG RECG, CHLOROPLASTIC"/>
    <property type="match status" value="1"/>
</dbReference>
<dbReference type="GO" id="GO:0043138">
    <property type="term" value="F:3'-5' DNA helicase activity"/>
    <property type="evidence" value="ECO:0007669"/>
    <property type="project" value="UniProtKB-EC"/>
</dbReference>
<feature type="compositionally biased region" description="Basic and acidic residues" evidence="16">
    <location>
        <begin position="89"/>
        <end position="114"/>
    </location>
</feature>
<dbReference type="EC" id="5.6.2.4" evidence="13 15"/>
<dbReference type="GO" id="GO:0016787">
    <property type="term" value="F:hydrolase activity"/>
    <property type="evidence" value="ECO:0007669"/>
    <property type="project" value="UniProtKB-KW"/>
</dbReference>
<dbReference type="Pfam" id="PF19833">
    <property type="entry name" value="RecG_dom3_C"/>
    <property type="match status" value="1"/>
</dbReference>
<dbReference type="GO" id="GO:0005524">
    <property type="term" value="F:ATP binding"/>
    <property type="evidence" value="ECO:0007669"/>
    <property type="project" value="UniProtKB-KW"/>
</dbReference>
<dbReference type="Proteomes" id="UP000836597">
    <property type="component" value="Chromosome"/>
</dbReference>
<dbReference type="NCBIfam" id="NF008165">
    <property type="entry name" value="PRK10917.1-3"/>
    <property type="match status" value="1"/>
</dbReference>
<feature type="domain" description="Helicase ATP-binding" evidence="17">
    <location>
        <begin position="417"/>
        <end position="578"/>
    </location>
</feature>